<comment type="caution">
    <text evidence="2">The sequence shown here is derived from an EMBL/GenBank/DDBJ whole genome shotgun (WGS) entry which is preliminary data.</text>
</comment>
<name>A0AA38S6X5_9PEZI</name>
<feature type="region of interest" description="Disordered" evidence="1">
    <location>
        <begin position="123"/>
        <end position="142"/>
    </location>
</feature>
<dbReference type="Proteomes" id="UP001174694">
    <property type="component" value="Unassembled WGS sequence"/>
</dbReference>
<evidence type="ECO:0000313" key="2">
    <source>
        <dbReference type="EMBL" id="KAJ9157365.1"/>
    </source>
</evidence>
<reference evidence="2" key="1">
    <citation type="submission" date="2022-07" db="EMBL/GenBank/DDBJ databases">
        <title>Fungi with potential for degradation of polypropylene.</title>
        <authorList>
            <person name="Gostincar C."/>
        </authorList>
    </citation>
    <scope>NUCLEOTIDE SEQUENCE</scope>
    <source>
        <strain evidence="2">EXF-13308</strain>
    </source>
</reference>
<protein>
    <submittedName>
        <fullName evidence="2">Uncharacterized protein</fullName>
    </submittedName>
</protein>
<sequence length="206" mass="21987">MQQDQRTDRPATPDLPPPPNYPGGYAAHLRYLARLSVDLEPLNTPLPPSAASSRPSTPTAPRPASRQGYVPERMVYAPQPASPSPAITPVQGSSRPGSTYQSTTPTPSTPYLCYDTEAQKDVPVGPAHHHPPPQRVYLPSPSDRLHFRRPGEKIPKKHPGRCCGLCEVLAANRVGGMIGGWITGIGTFLLLRVAGCCAATMAGLGQ</sequence>
<dbReference type="AlphaFoldDB" id="A0AA38S6X5"/>
<feature type="compositionally biased region" description="Low complexity" evidence="1">
    <location>
        <begin position="49"/>
        <end position="66"/>
    </location>
</feature>
<accession>A0AA38S6X5</accession>
<evidence type="ECO:0000256" key="1">
    <source>
        <dbReference type="SAM" id="MobiDB-lite"/>
    </source>
</evidence>
<feature type="region of interest" description="Disordered" evidence="1">
    <location>
        <begin position="1"/>
        <end position="27"/>
    </location>
</feature>
<feature type="region of interest" description="Disordered" evidence="1">
    <location>
        <begin position="40"/>
        <end position="108"/>
    </location>
</feature>
<feature type="compositionally biased region" description="Basic and acidic residues" evidence="1">
    <location>
        <begin position="1"/>
        <end position="11"/>
    </location>
</feature>
<proteinExistence type="predicted"/>
<keyword evidence="3" id="KW-1185">Reference proteome</keyword>
<organism evidence="2 3">
    <name type="scientific">Pleurostoma richardsiae</name>
    <dbReference type="NCBI Taxonomy" id="41990"/>
    <lineage>
        <taxon>Eukaryota</taxon>
        <taxon>Fungi</taxon>
        <taxon>Dikarya</taxon>
        <taxon>Ascomycota</taxon>
        <taxon>Pezizomycotina</taxon>
        <taxon>Sordariomycetes</taxon>
        <taxon>Sordariomycetidae</taxon>
        <taxon>Calosphaeriales</taxon>
        <taxon>Pleurostomataceae</taxon>
        <taxon>Pleurostoma</taxon>
    </lineage>
</organism>
<dbReference type="EMBL" id="JANBVO010000001">
    <property type="protein sequence ID" value="KAJ9157365.1"/>
    <property type="molecule type" value="Genomic_DNA"/>
</dbReference>
<gene>
    <name evidence="2" type="ORF">NKR23_g739</name>
</gene>
<evidence type="ECO:0000313" key="3">
    <source>
        <dbReference type="Proteomes" id="UP001174694"/>
    </source>
</evidence>
<feature type="compositionally biased region" description="Low complexity" evidence="1">
    <location>
        <begin position="98"/>
        <end position="108"/>
    </location>
</feature>